<dbReference type="PANTHER" id="PTHR43877">
    <property type="entry name" value="AMINOALKYLPHOSPHONATE N-ACETYLTRANSFERASE-RELATED-RELATED"/>
    <property type="match status" value="1"/>
</dbReference>
<comment type="caution">
    <text evidence="4">The sequence shown here is derived from an EMBL/GenBank/DDBJ whole genome shotgun (WGS) entry which is preliminary data.</text>
</comment>
<protein>
    <recommendedName>
        <fullName evidence="3">N-acetyltransferase domain-containing protein</fullName>
    </recommendedName>
</protein>
<name>A0ABN1ER47_9PROT</name>
<organism evidence="4 5">
    <name type="scientific">Craurococcus roseus</name>
    <dbReference type="NCBI Taxonomy" id="77585"/>
    <lineage>
        <taxon>Bacteria</taxon>
        <taxon>Pseudomonadati</taxon>
        <taxon>Pseudomonadota</taxon>
        <taxon>Alphaproteobacteria</taxon>
        <taxon>Acetobacterales</taxon>
        <taxon>Acetobacteraceae</taxon>
        <taxon>Craurococcus</taxon>
    </lineage>
</organism>
<accession>A0ABN1ER47</accession>
<gene>
    <name evidence="4" type="ORF">GCM10009416_08770</name>
</gene>
<sequence length="192" mass="21289">MDFAAEPATPVAVEVTFLRMDRPPEGPRPPSPPGAAVVVAERCTVGFYRYLYDGVGRRHVWWLRRTLTDEQLAGILADPVNSVHVLMHQGEPAGFYELDRRNRPVVNLSYFGLLPHAIGRGMGRALLRHAVEAAWAGGTRAVTVNTCTADHPRALPNYIAAGFRPVRAVRELWQVPDRLGLPIPERLQLGSR</sequence>
<dbReference type="InterPro" id="IPR000182">
    <property type="entry name" value="GNAT_dom"/>
</dbReference>
<reference evidence="4 5" key="1">
    <citation type="journal article" date="2019" name="Int. J. Syst. Evol. Microbiol.">
        <title>The Global Catalogue of Microorganisms (GCM) 10K type strain sequencing project: providing services to taxonomists for standard genome sequencing and annotation.</title>
        <authorList>
            <consortium name="The Broad Institute Genomics Platform"/>
            <consortium name="The Broad Institute Genome Sequencing Center for Infectious Disease"/>
            <person name="Wu L."/>
            <person name="Ma J."/>
        </authorList>
    </citation>
    <scope>NUCLEOTIDE SEQUENCE [LARGE SCALE GENOMIC DNA]</scope>
    <source>
        <strain evidence="4 5">JCM 9933</strain>
    </source>
</reference>
<evidence type="ECO:0000259" key="3">
    <source>
        <dbReference type="PROSITE" id="PS51186"/>
    </source>
</evidence>
<dbReference type="EMBL" id="BAAAFZ010000008">
    <property type="protein sequence ID" value="GAA0572372.1"/>
    <property type="molecule type" value="Genomic_DNA"/>
</dbReference>
<dbReference type="PROSITE" id="PS51186">
    <property type="entry name" value="GNAT"/>
    <property type="match status" value="1"/>
</dbReference>
<evidence type="ECO:0000256" key="2">
    <source>
        <dbReference type="ARBA" id="ARBA00023315"/>
    </source>
</evidence>
<dbReference type="Proteomes" id="UP001501588">
    <property type="component" value="Unassembled WGS sequence"/>
</dbReference>
<evidence type="ECO:0000256" key="1">
    <source>
        <dbReference type="ARBA" id="ARBA00022679"/>
    </source>
</evidence>
<dbReference type="CDD" id="cd04301">
    <property type="entry name" value="NAT_SF"/>
    <property type="match status" value="1"/>
</dbReference>
<evidence type="ECO:0000313" key="4">
    <source>
        <dbReference type="EMBL" id="GAA0572372.1"/>
    </source>
</evidence>
<dbReference type="Gene3D" id="3.40.630.30">
    <property type="match status" value="1"/>
</dbReference>
<proteinExistence type="predicted"/>
<dbReference type="InterPro" id="IPR050832">
    <property type="entry name" value="Bact_Acetyltransf"/>
</dbReference>
<keyword evidence="1" id="KW-0808">Transferase</keyword>
<dbReference type="InterPro" id="IPR016181">
    <property type="entry name" value="Acyl_CoA_acyltransferase"/>
</dbReference>
<dbReference type="Pfam" id="PF00583">
    <property type="entry name" value="Acetyltransf_1"/>
    <property type="match status" value="1"/>
</dbReference>
<keyword evidence="5" id="KW-1185">Reference proteome</keyword>
<feature type="domain" description="N-acetyltransferase" evidence="3">
    <location>
        <begin position="46"/>
        <end position="184"/>
    </location>
</feature>
<keyword evidence="2" id="KW-0012">Acyltransferase</keyword>
<evidence type="ECO:0000313" key="5">
    <source>
        <dbReference type="Proteomes" id="UP001501588"/>
    </source>
</evidence>
<dbReference type="SUPFAM" id="SSF55729">
    <property type="entry name" value="Acyl-CoA N-acyltransferases (Nat)"/>
    <property type="match status" value="1"/>
</dbReference>